<evidence type="ECO:0000313" key="2">
    <source>
        <dbReference type="EMBL" id="RUQ61406.1"/>
    </source>
</evidence>
<dbReference type="AlphaFoldDB" id="A0A433IZR3"/>
<protein>
    <submittedName>
        <fullName evidence="2">Uncharacterized protein</fullName>
    </submittedName>
</protein>
<keyword evidence="3" id="KW-1185">Reference proteome</keyword>
<evidence type="ECO:0000256" key="1">
    <source>
        <dbReference type="SAM" id="MobiDB-lite"/>
    </source>
</evidence>
<feature type="region of interest" description="Disordered" evidence="1">
    <location>
        <begin position="123"/>
        <end position="152"/>
    </location>
</feature>
<accession>A0A433IZR3</accession>
<reference evidence="2 3" key="1">
    <citation type="submission" date="2018-12" db="EMBL/GenBank/DDBJ databases">
        <authorList>
            <person name="Yang Y."/>
        </authorList>
    </citation>
    <scope>NUCLEOTIDE SEQUENCE [LARGE SCALE GENOMIC DNA]</scope>
    <source>
        <strain evidence="2 3">GSF71</strain>
    </source>
</reference>
<feature type="compositionally biased region" description="Polar residues" evidence="1">
    <location>
        <begin position="141"/>
        <end position="152"/>
    </location>
</feature>
<gene>
    <name evidence="2" type="ORF">EJ913_29730</name>
</gene>
<evidence type="ECO:0000313" key="3">
    <source>
        <dbReference type="Proteomes" id="UP000280346"/>
    </source>
</evidence>
<proteinExistence type="predicted"/>
<feature type="region of interest" description="Disordered" evidence="1">
    <location>
        <begin position="198"/>
        <end position="233"/>
    </location>
</feature>
<sequence>MIRLLLEVWPGEMLAMPMMGRARSVGWQSKDTVATHTAQTLAKPWSNHPSYTERLAEAHWNHMAWARALLADRPPVTGNHHVSRFPSVGTFHYRPVAANTQAASRIGAARQAAWDERNLTLGKRPGLPRFPEKAMRRARGRSTSLPSRTAPSLTISPHILDAVRQVLEAHGPLPKKLRARERRALLRKLSAAAAKHLTETAGRESSIHHDDTIGSTLQREHQVPGVPSRPNGR</sequence>
<dbReference type="EMBL" id="RZIJ01000045">
    <property type="protein sequence ID" value="RUQ61406.1"/>
    <property type="molecule type" value="Genomic_DNA"/>
</dbReference>
<dbReference type="OrthoDB" id="7295705at2"/>
<comment type="caution">
    <text evidence="2">The sequence shown here is derived from an EMBL/GenBank/DDBJ whole genome shotgun (WGS) entry which is preliminary data.</text>
</comment>
<name>A0A433IZR3_9PROT</name>
<dbReference type="Proteomes" id="UP000280346">
    <property type="component" value="Unassembled WGS sequence"/>
</dbReference>
<dbReference type="RefSeq" id="WP_127004804.1">
    <property type="nucleotide sequence ID" value="NZ_JBNPXW010000031.1"/>
</dbReference>
<feature type="compositionally biased region" description="Basic and acidic residues" evidence="1">
    <location>
        <begin position="198"/>
        <end position="222"/>
    </location>
</feature>
<organism evidence="2 3">
    <name type="scientific">Azospirillum doebereinerae</name>
    <dbReference type="NCBI Taxonomy" id="92933"/>
    <lineage>
        <taxon>Bacteria</taxon>
        <taxon>Pseudomonadati</taxon>
        <taxon>Pseudomonadota</taxon>
        <taxon>Alphaproteobacteria</taxon>
        <taxon>Rhodospirillales</taxon>
        <taxon>Azospirillaceae</taxon>
        <taxon>Azospirillum</taxon>
    </lineage>
</organism>